<sequence>MNKALRVGFAAIAVLCAAHSHAASVDIKGSWEIDMAPMLEQAKKNNAPAEQVAQLERRFQGSQMVIDAKTITLSLADSAAKPMTYQYKLAKPAKTAPNKANCVSLSIDALPAPLDYCINDGALSVIDPTSVLVSVYRRKPAMN</sequence>
<dbReference type="EMBL" id="CP065053">
    <property type="protein sequence ID" value="QPI52383.1"/>
    <property type="molecule type" value="Genomic_DNA"/>
</dbReference>
<keyword evidence="1" id="KW-0732">Signal</keyword>
<evidence type="ECO:0000313" key="3">
    <source>
        <dbReference type="Proteomes" id="UP000662888"/>
    </source>
</evidence>
<organism evidence="2 3">
    <name type="scientific">Massilia antarctica</name>
    <dbReference type="NCBI Taxonomy" id="2765360"/>
    <lineage>
        <taxon>Bacteria</taxon>
        <taxon>Pseudomonadati</taxon>
        <taxon>Pseudomonadota</taxon>
        <taxon>Betaproteobacteria</taxon>
        <taxon>Burkholderiales</taxon>
        <taxon>Oxalobacteraceae</taxon>
        <taxon>Telluria group</taxon>
        <taxon>Massilia</taxon>
    </lineage>
</organism>
<name>A0AA49AA84_9BURK</name>
<feature type="chain" id="PRO_5045352486" description="DUF3617 family protein" evidence="1">
    <location>
        <begin position="23"/>
        <end position="143"/>
    </location>
</feature>
<dbReference type="RefSeq" id="WP_206091842.1">
    <property type="nucleotide sequence ID" value="NZ_CP065053.1"/>
</dbReference>
<evidence type="ECO:0000313" key="2">
    <source>
        <dbReference type="EMBL" id="QPI52383.1"/>
    </source>
</evidence>
<dbReference type="Proteomes" id="UP000662888">
    <property type="component" value="Chromosome"/>
</dbReference>
<evidence type="ECO:0008006" key="4">
    <source>
        <dbReference type="Google" id="ProtNLM"/>
    </source>
</evidence>
<accession>A0AA49AA84</accession>
<keyword evidence="3" id="KW-1185">Reference proteome</keyword>
<reference evidence="2 3" key="1">
    <citation type="submission" date="2020-11" db="EMBL/GenBank/DDBJ databases">
        <authorList>
            <person name="Sun Q."/>
        </authorList>
    </citation>
    <scope>NUCLEOTIDE SEQUENCE [LARGE SCALE GENOMIC DNA]</scope>
    <source>
        <strain evidence="2 3">P8398</strain>
    </source>
</reference>
<protein>
    <recommendedName>
        <fullName evidence="4">DUF3617 family protein</fullName>
    </recommendedName>
</protein>
<feature type="signal peptide" evidence="1">
    <location>
        <begin position="1"/>
        <end position="22"/>
    </location>
</feature>
<proteinExistence type="predicted"/>
<gene>
    <name evidence="2" type="ORF">IV454_13380</name>
</gene>
<evidence type="ECO:0000256" key="1">
    <source>
        <dbReference type="SAM" id="SignalP"/>
    </source>
</evidence>